<accession>A0ABV6QEG8</accession>
<feature type="region of interest" description="Disordered" evidence="1">
    <location>
        <begin position="20"/>
        <end position="89"/>
    </location>
</feature>
<keyword evidence="4" id="KW-1185">Reference proteome</keyword>
<evidence type="ECO:0000256" key="2">
    <source>
        <dbReference type="SAM" id="SignalP"/>
    </source>
</evidence>
<evidence type="ECO:0000313" key="3">
    <source>
        <dbReference type="EMBL" id="MFC0623030.1"/>
    </source>
</evidence>
<evidence type="ECO:0000313" key="4">
    <source>
        <dbReference type="Proteomes" id="UP001589890"/>
    </source>
</evidence>
<protein>
    <recommendedName>
        <fullName evidence="5">Lipoprotein</fullName>
    </recommendedName>
</protein>
<sequence>MMKAAGAVAVLLAVVVTGCSEEPAVSPSPSATPSAAPSATPTNAATPPDKPEQATAPPPASAGPVKPGNLPKPTALGSGWKTYDDPGGAEVGFQGNKTWTRRRDPHQAAFEALPIGCSQPLPDTAMPVPAHALQGSYRNAKGAPATALLLRFGKPEQAAAYFQGYGLRMRACGKGQLTVQPQWEEQSAAAAIRRYAGGESFMEVSVVQGSSVGLLASATGEAAADLAWSRRAAKELAAVMEK</sequence>
<keyword evidence="2" id="KW-0732">Signal</keyword>
<proteinExistence type="predicted"/>
<dbReference type="EMBL" id="JBHLTC010000002">
    <property type="protein sequence ID" value="MFC0623030.1"/>
    <property type="molecule type" value="Genomic_DNA"/>
</dbReference>
<dbReference type="Proteomes" id="UP001589890">
    <property type="component" value="Unassembled WGS sequence"/>
</dbReference>
<evidence type="ECO:0008006" key="5">
    <source>
        <dbReference type="Google" id="ProtNLM"/>
    </source>
</evidence>
<dbReference type="PROSITE" id="PS51257">
    <property type="entry name" value="PROKAR_LIPOPROTEIN"/>
    <property type="match status" value="1"/>
</dbReference>
<reference evidence="3 4" key="1">
    <citation type="submission" date="2024-09" db="EMBL/GenBank/DDBJ databases">
        <authorList>
            <person name="Sun Q."/>
            <person name="Mori K."/>
        </authorList>
    </citation>
    <scope>NUCLEOTIDE SEQUENCE [LARGE SCALE GENOMIC DNA]</scope>
    <source>
        <strain evidence="3 4">CGMCC 1.15906</strain>
    </source>
</reference>
<gene>
    <name evidence="3" type="ORF">ACFFGN_03095</name>
</gene>
<feature type="chain" id="PRO_5046830530" description="Lipoprotein" evidence="2">
    <location>
        <begin position="21"/>
        <end position="242"/>
    </location>
</feature>
<feature type="signal peptide" evidence="2">
    <location>
        <begin position="1"/>
        <end position="20"/>
    </location>
</feature>
<feature type="compositionally biased region" description="Low complexity" evidence="1">
    <location>
        <begin position="23"/>
        <end position="47"/>
    </location>
</feature>
<comment type="caution">
    <text evidence="3">The sequence shown here is derived from an EMBL/GenBank/DDBJ whole genome shotgun (WGS) entry which is preliminary data.</text>
</comment>
<organism evidence="3 4">
    <name type="scientific">Kribbella deserti</name>
    <dbReference type="NCBI Taxonomy" id="1926257"/>
    <lineage>
        <taxon>Bacteria</taxon>
        <taxon>Bacillati</taxon>
        <taxon>Actinomycetota</taxon>
        <taxon>Actinomycetes</taxon>
        <taxon>Propionibacteriales</taxon>
        <taxon>Kribbellaceae</taxon>
        <taxon>Kribbella</taxon>
    </lineage>
</organism>
<dbReference type="RefSeq" id="WP_380043720.1">
    <property type="nucleotide sequence ID" value="NZ_JBHLTC010000002.1"/>
</dbReference>
<name>A0ABV6QEG8_9ACTN</name>
<evidence type="ECO:0000256" key="1">
    <source>
        <dbReference type="SAM" id="MobiDB-lite"/>
    </source>
</evidence>